<evidence type="ECO:0000313" key="3">
    <source>
        <dbReference type="Proteomes" id="UP000785679"/>
    </source>
</evidence>
<dbReference type="AlphaFoldDB" id="A0A8J8T8V1"/>
<feature type="compositionally biased region" description="Polar residues" evidence="1">
    <location>
        <begin position="10"/>
        <end position="29"/>
    </location>
</feature>
<sequence length="125" mass="14385">MNTRVEPRLNRTSFDQKPQLSKQQFKAPSQSMSTGLRVYQISLESHLSVKSTSMQIIDISIFCMGETMPGIGTDTRLNEMMKERSFIIEKIQLIAKPLRQLGKMILQEQIQNDTDSHKCKLSFTF</sequence>
<dbReference type="Proteomes" id="UP000785679">
    <property type="component" value="Unassembled WGS sequence"/>
</dbReference>
<gene>
    <name evidence="2" type="ORF">FGO68_gene839</name>
</gene>
<evidence type="ECO:0000313" key="2">
    <source>
        <dbReference type="EMBL" id="TNV86762.1"/>
    </source>
</evidence>
<name>A0A8J8T8V1_HALGN</name>
<organism evidence="2 3">
    <name type="scientific">Halteria grandinella</name>
    <dbReference type="NCBI Taxonomy" id="5974"/>
    <lineage>
        <taxon>Eukaryota</taxon>
        <taxon>Sar</taxon>
        <taxon>Alveolata</taxon>
        <taxon>Ciliophora</taxon>
        <taxon>Intramacronucleata</taxon>
        <taxon>Spirotrichea</taxon>
        <taxon>Stichotrichia</taxon>
        <taxon>Sporadotrichida</taxon>
        <taxon>Halteriidae</taxon>
        <taxon>Halteria</taxon>
    </lineage>
</organism>
<dbReference type="EMBL" id="RRYP01000850">
    <property type="protein sequence ID" value="TNV86762.1"/>
    <property type="molecule type" value="Genomic_DNA"/>
</dbReference>
<comment type="caution">
    <text evidence="2">The sequence shown here is derived from an EMBL/GenBank/DDBJ whole genome shotgun (WGS) entry which is preliminary data.</text>
</comment>
<keyword evidence="3" id="KW-1185">Reference proteome</keyword>
<feature type="region of interest" description="Disordered" evidence="1">
    <location>
        <begin position="1"/>
        <end position="29"/>
    </location>
</feature>
<evidence type="ECO:0000256" key="1">
    <source>
        <dbReference type="SAM" id="MobiDB-lite"/>
    </source>
</evidence>
<accession>A0A8J8T8V1</accession>
<protein>
    <submittedName>
        <fullName evidence="2">Uncharacterized protein</fullName>
    </submittedName>
</protein>
<proteinExistence type="predicted"/>
<reference evidence="2" key="1">
    <citation type="submission" date="2019-06" db="EMBL/GenBank/DDBJ databases">
        <authorList>
            <person name="Zheng W."/>
        </authorList>
    </citation>
    <scope>NUCLEOTIDE SEQUENCE</scope>
    <source>
        <strain evidence="2">QDHG01</strain>
    </source>
</reference>